<accession>A0A0J9XAQ7</accession>
<dbReference type="STRING" id="1173061.A0A0J9XAQ7"/>
<dbReference type="PANTHER" id="PTHR28003">
    <property type="entry name" value="NUCLEOPORIN POM34"/>
    <property type="match status" value="1"/>
</dbReference>
<protein>
    <submittedName>
        <fullName evidence="2">Similar to Saccharomyces cerevisiae YLR018C POM34 Subunit of the transmembrane ring of the nuclear pore complex (NPC)</fullName>
    </submittedName>
</protein>
<dbReference type="GO" id="GO:0070762">
    <property type="term" value="C:nuclear pore transmembrane ring"/>
    <property type="evidence" value="ECO:0007669"/>
    <property type="project" value="TreeGrafter"/>
</dbReference>
<dbReference type="GO" id="GO:0005640">
    <property type="term" value="C:nuclear outer membrane"/>
    <property type="evidence" value="ECO:0007669"/>
    <property type="project" value="TreeGrafter"/>
</dbReference>
<dbReference type="GO" id="GO:0006606">
    <property type="term" value="P:protein import into nucleus"/>
    <property type="evidence" value="ECO:0007669"/>
    <property type="project" value="TreeGrafter"/>
</dbReference>
<dbReference type="PANTHER" id="PTHR28003:SF1">
    <property type="entry name" value="NUCLEOPORIN POM34"/>
    <property type="match status" value="1"/>
</dbReference>
<feature type="compositionally biased region" description="Polar residues" evidence="1">
    <location>
        <begin position="276"/>
        <end position="287"/>
    </location>
</feature>
<dbReference type="EMBL" id="CCBN010000006">
    <property type="protein sequence ID" value="CDO53912.1"/>
    <property type="molecule type" value="Genomic_DNA"/>
</dbReference>
<feature type="region of interest" description="Disordered" evidence="1">
    <location>
        <begin position="265"/>
        <end position="287"/>
    </location>
</feature>
<evidence type="ECO:0000256" key="1">
    <source>
        <dbReference type="SAM" id="MobiDB-lite"/>
    </source>
</evidence>
<dbReference type="Pfam" id="PF08058">
    <property type="entry name" value="NPCC"/>
    <property type="match status" value="1"/>
</dbReference>
<dbReference type="Proteomes" id="UP000242525">
    <property type="component" value="Unassembled WGS sequence"/>
</dbReference>
<organism evidence="2 3">
    <name type="scientific">Geotrichum candidum</name>
    <name type="common">Oospora lactis</name>
    <name type="synonym">Dipodascus geotrichum</name>
    <dbReference type="NCBI Taxonomy" id="1173061"/>
    <lineage>
        <taxon>Eukaryota</taxon>
        <taxon>Fungi</taxon>
        <taxon>Dikarya</taxon>
        <taxon>Ascomycota</taxon>
        <taxon>Saccharomycotina</taxon>
        <taxon>Dipodascomycetes</taxon>
        <taxon>Dipodascales</taxon>
        <taxon>Dipodascaceae</taxon>
        <taxon>Geotrichum</taxon>
    </lineage>
</organism>
<evidence type="ECO:0000313" key="2">
    <source>
        <dbReference type="EMBL" id="CDO53912.1"/>
    </source>
</evidence>
<gene>
    <name evidence="2" type="ORF">BN980_GECA06s01726g</name>
</gene>
<keyword evidence="3" id="KW-1185">Reference proteome</keyword>
<evidence type="ECO:0000313" key="3">
    <source>
        <dbReference type="Proteomes" id="UP000242525"/>
    </source>
</evidence>
<dbReference type="InterPro" id="IPR012578">
    <property type="entry name" value="Nucl_pore_cmplx"/>
</dbReference>
<dbReference type="OrthoDB" id="429932at2759"/>
<reference evidence="2" key="1">
    <citation type="submission" date="2014-03" db="EMBL/GenBank/DDBJ databases">
        <authorList>
            <person name="Casaregola S."/>
        </authorList>
    </citation>
    <scope>NUCLEOTIDE SEQUENCE [LARGE SCALE GENOMIC DNA]</scope>
    <source>
        <strain evidence="2">CLIB 918</strain>
    </source>
</reference>
<dbReference type="AlphaFoldDB" id="A0A0J9XAQ7"/>
<proteinExistence type="predicted"/>
<sequence length="348" mass="37511">MTYGNTSKTPEAGNSSFIASKAPVVLPSSEDGNTSMAIVAARMSSNGTLPVTPNAALPPKPTNVPTGNWEHPCLEIIRNRTFDKKEAVKKVLFNIVAYLVLHKITSLSLSKYPRVEPYIGTLESYSVIVENLVFLLRLVFIYNIVWNAYKLLKPADTFEDLPLTASQRKLLGLPESSKAVDPSKAITPPKYLKSTVPNRYYYAGPDPLRSASSTTKTTPKTNSIFAKAAIAPDSPVAGLYQKLRSPFAGNPQQLPAPEKKELTSVSATSAPRAHENTPNAFVKSSLSQPGNSTFSGVAAPSTNTGLAIGANISTPVNNLPVETSFSQNSSFEPSARYLYMAKKSPRAF</sequence>
<comment type="caution">
    <text evidence="2">The sequence shown here is derived from an EMBL/GenBank/DDBJ whole genome shotgun (WGS) entry which is preliminary data.</text>
</comment>
<name>A0A0J9XAQ7_GEOCN</name>
<keyword evidence="2" id="KW-0812">Transmembrane</keyword>
<dbReference type="GO" id="GO:0030474">
    <property type="term" value="P:spindle pole body duplication"/>
    <property type="evidence" value="ECO:0007669"/>
    <property type="project" value="TreeGrafter"/>
</dbReference>
<keyword evidence="2" id="KW-0472">Membrane</keyword>